<organism evidence="4 5">
    <name type="scientific">Marivirga atlantica</name>
    <dbReference type="NCBI Taxonomy" id="1548457"/>
    <lineage>
        <taxon>Bacteria</taxon>
        <taxon>Pseudomonadati</taxon>
        <taxon>Bacteroidota</taxon>
        <taxon>Cytophagia</taxon>
        <taxon>Cytophagales</taxon>
        <taxon>Marivirgaceae</taxon>
        <taxon>Marivirga</taxon>
    </lineage>
</organism>
<comment type="caution">
    <text evidence="4">The sequence shown here is derived from an EMBL/GenBank/DDBJ whole genome shotgun (WGS) entry which is preliminary data.</text>
</comment>
<comment type="similarity">
    <text evidence="3">Belongs to the SmpB family.</text>
</comment>
<dbReference type="NCBIfam" id="TIGR00086">
    <property type="entry name" value="smpB"/>
    <property type="match status" value="1"/>
</dbReference>
<dbReference type="GO" id="GO:0070929">
    <property type="term" value="P:trans-translation"/>
    <property type="evidence" value="ECO:0007669"/>
    <property type="project" value="UniProtKB-UniRule"/>
</dbReference>
<dbReference type="GO" id="GO:0070930">
    <property type="term" value="P:trans-translation-dependent protein tagging"/>
    <property type="evidence" value="ECO:0007669"/>
    <property type="project" value="TreeGrafter"/>
</dbReference>
<keyword evidence="2 3" id="KW-0694">RNA-binding</keyword>
<proteinExistence type="inferred from homology"/>
<dbReference type="HAMAP" id="MF_00023">
    <property type="entry name" value="SmpB"/>
    <property type="match status" value="1"/>
</dbReference>
<evidence type="ECO:0000313" key="4">
    <source>
        <dbReference type="EMBL" id="MBL0765954.1"/>
    </source>
</evidence>
<dbReference type="InterPro" id="IPR023620">
    <property type="entry name" value="SmpB"/>
</dbReference>
<reference evidence="4" key="1">
    <citation type="submission" date="2021-01" db="EMBL/GenBank/DDBJ databases">
        <title>Marivirga sp. nov., isolated from intertidal surface sediments.</title>
        <authorList>
            <person name="Zhang M."/>
        </authorList>
    </citation>
    <scope>NUCLEOTIDE SEQUENCE</scope>
    <source>
        <strain evidence="4">SM1354</strain>
    </source>
</reference>
<name>A0A937AI40_9BACT</name>
<dbReference type="EMBL" id="JAERQG010000003">
    <property type="protein sequence ID" value="MBL0765954.1"/>
    <property type="molecule type" value="Genomic_DNA"/>
</dbReference>
<dbReference type="AlphaFoldDB" id="A0A937AI40"/>
<evidence type="ECO:0000256" key="2">
    <source>
        <dbReference type="ARBA" id="ARBA00022884"/>
    </source>
</evidence>
<keyword evidence="5" id="KW-1185">Reference proteome</keyword>
<dbReference type="SUPFAM" id="SSF74982">
    <property type="entry name" value="Small protein B (SmpB)"/>
    <property type="match status" value="1"/>
</dbReference>
<dbReference type="PANTHER" id="PTHR30308">
    <property type="entry name" value="TMRNA-BINDING COMPONENT OF TRANS-TRANSLATION TAGGING COMPLEX"/>
    <property type="match status" value="1"/>
</dbReference>
<keyword evidence="1 3" id="KW-0963">Cytoplasm</keyword>
<dbReference type="Pfam" id="PF01668">
    <property type="entry name" value="SmpB"/>
    <property type="match status" value="1"/>
</dbReference>
<dbReference type="RefSeq" id="WP_201921609.1">
    <property type="nucleotide sequence ID" value="NZ_JAERQG010000003.1"/>
</dbReference>
<accession>A0A937AI40</accession>
<protein>
    <recommendedName>
        <fullName evidence="3">SsrA-binding protein</fullName>
    </recommendedName>
    <alternativeName>
        <fullName evidence="3">Small protein B</fullName>
    </alternativeName>
</protein>
<evidence type="ECO:0000256" key="3">
    <source>
        <dbReference type="HAMAP-Rule" id="MF_00023"/>
    </source>
</evidence>
<comment type="subcellular location">
    <subcellularLocation>
        <location evidence="3">Cytoplasm</location>
    </subcellularLocation>
    <text evidence="3">The tmRNA-SmpB complex associates with stalled 70S ribosomes.</text>
</comment>
<evidence type="ECO:0000313" key="5">
    <source>
        <dbReference type="Proteomes" id="UP000642920"/>
    </source>
</evidence>
<dbReference type="Proteomes" id="UP000642920">
    <property type="component" value="Unassembled WGS sequence"/>
</dbReference>
<dbReference type="Gene3D" id="2.40.280.10">
    <property type="match status" value="1"/>
</dbReference>
<dbReference type="PANTHER" id="PTHR30308:SF2">
    <property type="entry name" value="SSRA-BINDING PROTEIN"/>
    <property type="match status" value="1"/>
</dbReference>
<dbReference type="InterPro" id="IPR000037">
    <property type="entry name" value="SsrA-bd_prot"/>
</dbReference>
<dbReference type="InterPro" id="IPR020081">
    <property type="entry name" value="SsrA-bd_prot_CS"/>
</dbReference>
<dbReference type="NCBIfam" id="NF003843">
    <property type="entry name" value="PRK05422.1"/>
    <property type="match status" value="1"/>
</dbReference>
<gene>
    <name evidence="3 4" type="primary">smpB</name>
    <name evidence="4" type="ORF">JKP34_11875</name>
</gene>
<evidence type="ECO:0000256" key="1">
    <source>
        <dbReference type="ARBA" id="ARBA00022490"/>
    </source>
</evidence>
<dbReference type="PROSITE" id="PS01317">
    <property type="entry name" value="SSRP"/>
    <property type="match status" value="1"/>
</dbReference>
<dbReference type="GO" id="GO:0003723">
    <property type="term" value="F:RNA binding"/>
    <property type="evidence" value="ECO:0007669"/>
    <property type="project" value="UniProtKB-UniRule"/>
</dbReference>
<comment type="function">
    <text evidence="3">Required for rescue of stalled ribosomes mediated by trans-translation. Binds to transfer-messenger RNA (tmRNA), required for stable association of tmRNA with ribosomes. tmRNA and SmpB together mimic tRNA shape, replacing the anticodon stem-loop with SmpB. tmRNA is encoded by the ssrA gene; the 2 termini fold to resemble tRNA(Ala) and it encodes a 'tag peptide', a short internal open reading frame. During trans-translation Ala-aminoacylated tmRNA acts like a tRNA, entering the A-site of stalled ribosomes, displacing the stalled mRNA. The ribosome then switches to translate the ORF on the tmRNA; the nascent peptide is terminated with the 'tag peptide' encoded by the tmRNA and targeted for degradation. The ribosome is freed to recommence translation, which seems to be the essential function of trans-translation.</text>
</comment>
<dbReference type="GO" id="GO:0005829">
    <property type="term" value="C:cytosol"/>
    <property type="evidence" value="ECO:0007669"/>
    <property type="project" value="TreeGrafter"/>
</dbReference>
<sequence>MGDKKQFSSNILVKNKKARFEYEWLDTFQAGLVLQGTEIKAIRLNKVNLQESYCYVSRGEMFVRGLHIGQYELGTHYNHEEKRERKLLLKKQEIEKIKKKMEEKGLTIVPTKLYINARGLAKMEIALAKGKKIHDKRDSIKEKDMKRELSKMKF</sequence>